<evidence type="ECO:0000256" key="6">
    <source>
        <dbReference type="ARBA" id="ARBA00023295"/>
    </source>
</evidence>
<dbReference type="RefSeq" id="WP_264324857.1">
    <property type="nucleotide sequence ID" value="NZ_JADEXQ010000027.1"/>
</dbReference>
<dbReference type="GO" id="GO:0004556">
    <property type="term" value="F:alpha-amylase activity"/>
    <property type="evidence" value="ECO:0007669"/>
    <property type="project" value="UniProtKB-EC"/>
</dbReference>
<comment type="caution">
    <text evidence="10">The sequence shown here is derived from an EMBL/GenBank/DDBJ whole genome shotgun (WGS) entry which is preliminary data.</text>
</comment>
<evidence type="ECO:0000256" key="4">
    <source>
        <dbReference type="ARBA" id="ARBA00022801"/>
    </source>
</evidence>
<evidence type="ECO:0000259" key="9">
    <source>
        <dbReference type="SMART" id="SM00642"/>
    </source>
</evidence>
<organism evidence="10 11">
    <name type="scientific">Romeriopsis navalis LEGE 11480</name>
    <dbReference type="NCBI Taxonomy" id="2777977"/>
    <lineage>
        <taxon>Bacteria</taxon>
        <taxon>Bacillati</taxon>
        <taxon>Cyanobacteriota</taxon>
        <taxon>Cyanophyceae</taxon>
        <taxon>Leptolyngbyales</taxon>
        <taxon>Leptolyngbyaceae</taxon>
        <taxon>Romeriopsis</taxon>
        <taxon>Romeriopsis navalis</taxon>
    </lineage>
</organism>
<dbReference type="PIRSF" id="PIRSF001021">
    <property type="entry name" value="Alph-amls_thrmst"/>
    <property type="match status" value="1"/>
</dbReference>
<evidence type="ECO:0000256" key="8">
    <source>
        <dbReference type="PIRSR" id="PIRSR001021-2"/>
    </source>
</evidence>
<sequence length="485" mass="55616">MNGTMMQYFHWYTSGEGTHWTQLVQDADALAQAGFTALWLPPAYKGAGGGYDVGYGIYDLFDLGEFDQKGSVRTKYGTKDQYVAAVKAAQKAGMEIYADVVFNHKDGGDSTERIRATPFSRDNRNYPIGPTQDIEVYTKFDFPGRGNKYSSMKWNHHHFDSVNHNMLRQNDSSVYLFEGQGFEQFVDLEKGNYDFLLGCDLDMGNEQVRGELMYWGRWLLDTVGVDGFRLDAVKHIPAWFFRQWLDHVREHAKKPLFCVGEYWSANIETLHWYLAETGGRMSLFDVPLHHHFHQASRQGASYDLRKIFDGTLVQQQPALAVTIVENHDTQPGQSLEAPVEPWFKPLAYAMILLRQGGYPCVFHPDYYGAEYPNERGGYPVILYSHKFLLDRFLKARQENAYGEQIDYFDHPNTIGWTRLGDAAHPKAMAVVLTNSFQAYKWMDVRRPNTKFVDITEHHSEPLMTNQDGWGQFPCPDGSISVWVEA</sequence>
<dbReference type="InterPro" id="IPR015237">
    <property type="entry name" value="Alpha-amylase_C_pro"/>
</dbReference>
<dbReference type="Gene3D" id="3.20.20.80">
    <property type="entry name" value="Glycosidases"/>
    <property type="match status" value="1"/>
</dbReference>
<dbReference type="InterPro" id="IPR013776">
    <property type="entry name" value="A-amylase_thermo"/>
</dbReference>
<evidence type="ECO:0000256" key="1">
    <source>
        <dbReference type="ARBA" id="ARBA00001913"/>
    </source>
</evidence>
<dbReference type="Gene3D" id="2.40.30.140">
    <property type="match status" value="1"/>
</dbReference>
<dbReference type="Gene3D" id="2.60.40.1180">
    <property type="entry name" value="Golgi alpha-mannosidase II"/>
    <property type="match status" value="1"/>
</dbReference>
<feature type="domain" description="Glycosyl hydrolase family 13 catalytic" evidence="9">
    <location>
        <begin position="3"/>
        <end position="396"/>
    </location>
</feature>
<name>A0A928VKJ4_9CYAN</name>
<dbReference type="InterPro" id="IPR017853">
    <property type="entry name" value="GH"/>
</dbReference>
<comment type="similarity">
    <text evidence="2">Belongs to the glycosyl hydrolase 13 family.</text>
</comment>
<evidence type="ECO:0000313" key="11">
    <source>
        <dbReference type="Proteomes" id="UP000625316"/>
    </source>
</evidence>
<dbReference type="CDD" id="cd11318">
    <property type="entry name" value="AmyAc_bac_fung_AmyA"/>
    <property type="match status" value="1"/>
</dbReference>
<dbReference type="EC" id="3.2.1.1" evidence="10"/>
<feature type="binding site" evidence="8">
    <location>
        <position position="202"/>
    </location>
    <ligand>
        <name>Ca(2+)</name>
        <dbReference type="ChEBI" id="CHEBI:29108"/>
        <label>2</label>
    </ligand>
</feature>
<feature type="binding site" evidence="8">
    <location>
        <position position="235"/>
    </location>
    <ligand>
        <name>Ca(2+)</name>
        <dbReference type="ChEBI" id="CHEBI:29108"/>
        <label>1</label>
    </ligand>
</feature>
<gene>
    <name evidence="10" type="ORF">IQ266_09850</name>
</gene>
<comment type="cofactor">
    <cofactor evidence="1">
        <name>Ca(2+)</name>
        <dbReference type="ChEBI" id="CHEBI:29108"/>
    </cofactor>
</comment>
<dbReference type="Pfam" id="PF09154">
    <property type="entry name" value="Alpha-amy_C_pro"/>
    <property type="match status" value="1"/>
</dbReference>
<dbReference type="SMART" id="SM00642">
    <property type="entry name" value="Aamy"/>
    <property type="match status" value="1"/>
</dbReference>
<dbReference type="SUPFAM" id="SSF51011">
    <property type="entry name" value="Glycosyl hydrolase domain"/>
    <property type="match status" value="1"/>
</dbReference>
<dbReference type="NCBIfam" id="NF006968">
    <property type="entry name" value="PRK09441.1-1"/>
    <property type="match status" value="1"/>
</dbReference>
<feature type="binding site" evidence="8">
    <location>
        <position position="103"/>
    </location>
    <ligand>
        <name>Ca(2+)</name>
        <dbReference type="ChEBI" id="CHEBI:29108"/>
        <label>1</label>
    </ligand>
</feature>
<evidence type="ECO:0000313" key="10">
    <source>
        <dbReference type="EMBL" id="MBE9030030.1"/>
    </source>
</evidence>
<feature type="binding site" evidence="8">
    <location>
        <position position="160"/>
    </location>
    <ligand>
        <name>Ca(2+)</name>
        <dbReference type="ChEBI" id="CHEBI:29108"/>
        <label>2</label>
    </ligand>
</feature>
<evidence type="ECO:0000256" key="3">
    <source>
        <dbReference type="ARBA" id="ARBA00022723"/>
    </source>
</evidence>
<keyword evidence="5" id="KW-0119">Carbohydrate metabolism</keyword>
<keyword evidence="6 10" id="KW-0326">Glycosidase</keyword>
<dbReference type="InterPro" id="IPR013780">
    <property type="entry name" value="Glyco_hydro_b"/>
</dbReference>
<dbReference type="EMBL" id="JADEXQ010000027">
    <property type="protein sequence ID" value="MBE9030030.1"/>
    <property type="molecule type" value="Genomic_DNA"/>
</dbReference>
<dbReference type="AlphaFoldDB" id="A0A928VKJ4"/>
<keyword evidence="4 10" id="KW-0378">Hydrolase</keyword>
<dbReference type="GO" id="GO:0005509">
    <property type="term" value="F:calcium ion binding"/>
    <property type="evidence" value="ECO:0007669"/>
    <property type="project" value="InterPro"/>
</dbReference>
<dbReference type="SUPFAM" id="SSF51445">
    <property type="entry name" value="(Trans)glycosidases"/>
    <property type="match status" value="1"/>
</dbReference>
<evidence type="ECO:0000256" key="5">
    <source>
        <dbReference type="ARBA" id="ARBA00023277"/>
    </source>
</evidence>
<feature type="active site" description="Proton donor" evidence="7">
    <location>
        <position position="261"/>
    </location>
</feature>
<dbReference type="InterPro" id="IPR006047">
    <property type="entry name" value="GH13_cat_dom"/>
</dbReference>
<proteinExistence type="inferred from homology"/>
<feature type="active site" description="Nucleophile" evidence="7">
    <location>
        <position position="231"/>
    </location>
</feature>
<protein>
    <submittedName>
        <fullName evidence="10">Alpha-amylase</fullName>
        <ecNumber evidence="10">3.2.1.1</ecNumber>
    </submittedName>
</protein>
<evidence type="ECO:0000256" key="7">
    <source>
        <dbReference type="PIRSR" id="PIRSR001021-1"/>
    </source>
</evidence>
<dbReference type="PANTHER" id="PTHR43447">
    <property type="entry name" value="ALPHA-AMYLASE"/>
    <property type="match status" value="1"/>
</dbReference>
<evidence type="ECO:0000256" key="2">
    <source>
        <dbReference type="ARBA" id="ARBA00008061"/>
    </source>
</evidence>
<keyword evidence="3 8" id="KW-0479">Metal-binding</keyword>
<dbReference type="GO" id="GO:0005975">
    <property type="term" value="P:carbohydrate metabolic process"/>
    <property type="evidence" value="ECO:0007669"/>
    <property type="project" value="InterPro"/>
</dbReference>
<dbReference type="NCBIfam" id="NF006969">
    <property type="entry name" value="PRK09441.1-2"/>
    <property type="match status" value="1"/>
</dbReference>
<dbReference type="Proteomes" id="UP000625316">
    <property type="component" value="Unassembled WGS sequence"/>
</dbReference>
<feature type="binding site" evidence="8">
    <location>
        <position position="194"/>
    </location>
    <ligand>
        <name>Ca(2+)</name>
        <dbReference type="ChEBI" id="CHEBI:29108"/>
        <label>1</label>
    </ligand>
</feature>
<accession>A0A928VKJ4</accession>
<keyword evidence="11" id="KW-1185">Reference proteome</keyword>
<feature type="binding site" evidence="8">
    <location>
        <position position="200"/>
    </location>
    <ligand>
        <name>Ca(2+)</name>
        <dbReference type="ChEBI" id="CHEBI:29108"/>
        <label>1</label>
    </ligand>
</feature>
<keyword evidence="8" id="KW-0106">Calcium</keyword>
<dbReference type="Pfam" id="PF00128">
    <property type="entry name" value="Alpha-amylase"/>
    <property type="match status" value="1"/>
</dbReference>
<reference evidence="10" key="1">
    <citation type="submission" date="2020-10" db="EMBL/GenBank/DDBJ databases">
        <authorList>
            <person name="Castelo-Branco R."/>
            <person name="Eusebio N."/>
            <person name="Adriana R."/>
            <person name="Vieira A."/>
            <person name="Brugerolle De Fraissinette N."/>
            <person name="Rezende De Castro R."/>
            <person name="Schneider M.P."/>
            <person name="Vasconcelos V."/>
            <person name="Leao P.N."/>
        </authorList>
    </citation>
    <scope>NUCLEOTIDE SEQUENCE</scope>
    <source>
        <strain evidence="10">LEGE 11480</strain>
    </source>
</reference>